<evidence type="ECO:0000313" key="13">
    <source>
        <dbReference type="EMBL" id="AIF02209.1"/>
    </source>
</evidence>
<dbReference type="PANTHER" id="PTHR36427">
    <property type="entry name" value="54S RIBOSOMAL PROTEIN L1, MITOCHONDRIAL"/>
    <property type="match status" value="1"/>
</dbReference>
<evidence type="ECO:0000256" key="3">
    <source>
        <dbReference type="ARBA" id="ARBA00022491"/>
    </source>
</evidence>
<sequence length="215" mass="23736">MQTKIHDAVKKALDGAPERNFVESVELAFTIRDIDLKNPANRIQEEVRLPQGRGKPLSIAIFAGGEMAIKAREAELVIINPTDIEDLGSDRQKARKLARKHDFFLSEIPHMADIGRHLGVVLGPRGKMPRPVPPNVDPGNIAQALQNTTLVRSRDNITFHTVVGARDQGDEAISENAYEVWNRVTGKLERGAGNVRSLYVKTSMGPSIKVEVVYS</sequence>
<dbReference type="NCBIfam" id="NF003244">
    <property type="entry name" value="PRK04203.1"/>
    <property type="match status" value="1"/>
</dbReference>
<keyword evidence="4 11" id="KW-0820">tRNA-binding</keyword>
<dbReference type="InterPro" id="IPR002143">
    <property type="entry name" value="Ribosomal_uL1"/>
</dbReference>
<evidence type="ECO:0000256" key="10">
    <source>
        <dbReference type="ARBA" id="ARBA00045545"/>
    </source>
</evidence>
<dbReference type="CDD" id="cd00403">
    <property type="entry name" value="Ribosomal_L1"/>
    <property type="match status" value="1"/>
</dbReference>
<dbReference type="SUPFAM" id="SSF56808">
    <property type="entry name" value="Ribosomal protein L1"/>
    <property type="match status" value="1"/>
</dbReference>
<dbReference type="HAMAP" id="MF_01318_A">
    <property type="entry name" value="Ribosomal_uL1_A"/>
    <property type="match status" value="1"/>
</dbReference>
<evidence type="ECO:0000256" key="8">
    <source>
        <dbReference type="ARBA" id="ARBA00022980"/>
    </source>
</evidence>
<dbReference type="Gene3D" id="3.30.190.20">
    <property type="match status" value="1"/>
</dbReference>
<dbReference type="FunFam" id="3.40.50.790:FF:000005">
    <property type="entry name" value="50S ribosomal protein L1"/>
    <property type="match status" value="1"/>
</dbReference>
<dbReference type="GO" id="GO:0006412">
    <property type="term" value="P:translation"/>
    <property type="evidence" value="ECO:0007669"/>
    <property type="project" value="UniProtKB-UniRule"/>
</dbReference>
<comment type="similarity">
    <text evidence="1 11 12">Belongs to the universal ribosomal protein uL1 family.</text>
</comment>
<dbReference type="InterPro" id="IPR023669">
    <property type="entry name" value="Ribosomal_uL1_arc"/>
</dbReference>
<dbReference type="Pfam" id="PF00687">
    <property type="entry name" value="Ribosomal_L1"/>
    <property type="match status" value="1"/>
</dbReference>
<dbReference type="GO" id="GO:0019843">
    <property type="term" value="F:rRNA binding"/>
    <property type="evidence" value="ECO:0007669"/>
    <property type="project" value="UniProtKB-UniRule"/>
</dbReference>
<dbReference type="GO" id="GO:0006417">
    <property type="term" value="P:regulation of translation"/>
    <property type="evidence" value="ECO:0007669"/>
    <property type="project" value="UniProtKB-KW"/>
</dbReference>
<evidence type="ECO:0000256" key="11">
    <source>
        <dbReference type="HAMAP-Rule" id="MF_01318"/>
    </source>
</evidence>
<dbReference type="PIRSF" id="PIRSF002155">
    <property type="entry name" value="Ribosomal_L1"/>
    <property type="match status" value="1"/>
</dbReference>
<dbReference type="AlphaFoldDB" id="A0A075GEP7"/>
<dbReference type="InterPro" id="IPR023674">
    <property type="entry name" value="Ribosomal_uL1-like"/>
</dbReference>
<accession>A0A075GEP7</accession>
<dbReference type="InterPro" id="IPR023673">
    <property type="entry name" value="Ribosomal_uL1_CS"/>
</dbReference>
<evidence type="ECO:0000256" key="5">
    <source>
        <dbReference type="ARBA" id="ARBA00022730"/>
    </source>
</evidence>
<evidence type="ECO:0000256" key="12">
    <source>
        <dbReference type="RuleBase" id="RU000659"/>
    </source>
</evidence>
<name>A0A075GEP7_9EURY</name>
<dbReference type="InterPro" id="IPR028364">
    <property type="entry name" value="Ribosomal_uL1/biogenesis"/>
</dbReference>
<comment type="function">
    <text evidence="11">Binds directly to 23S rRNA. Probably involved in E site tRNA release.</text>
</comment>
<comment type="subunit">
    <text evidence="2 11">Part of the 50S ribosomal subunit.</text>
</comment>
<evidence type="ECO:0000256" key="6">
    <source>
        <dbReference type="ARBA" id="ARBA00022845"/>
    </source>
</evidence>
<dbReference type="PANTHER" id="PTHR36427:SF3">
    <property type="entry name" value="LARGE RIBOSOMAL SUBUNIT PROTEIN UL1M"/>
    <property type="match status" value="1"/>
</dbReference>
<evidence type="ECO:0000256" key="9">
    <source>
        <dbReference type="ARBA" id="ARBA00023274"/>
    </source>
</evidence>
<comment type="function">
    <text evidence="10">Probably involved in E site tRNA release. Binds directly to 23S rRNA.</text>
</comment>
<keyword evidence="7 11" id="KW-0694">RNA-binding</keyword>
<organism evidence="13">
    <name type="scientific">uncultured marine group II/III euryarchaeote KM3_155_E06</name>
    <dbReference type="NCBI Taxonomy" id="1457897"/>
    <lineage>
        <taxon>Archaea</taxon>
        <taxon>Methanobacteriati</taxon>
        <taxon>Methanobacteriota</taxon>
        <taxon>environmental samples</taxon>
    </lineage>
</organism>
<evidence type="ECO:0000256" key="2">
    <source>
        <dbReference type="ARBA" id="ARBA00011838"/>
    </source>
</evidence>
<keyword evidence="9 11" id="KW-0687">Ribonucleoprotein</keyword>
<keyword evidence="8 11" id="KW-0689">Ribosomal protein</keyword>
<comment type="function">
    <text evidence="11">Protein L1 is also a translational repressor protein, it controls the translation of its operon by binding to its mRNA.</text>
</comment>
<keyword evidence="3 11" id="KW-0678">Repressor</keyword>
<gene>
    <name evidence="13" type="primary">RP-L1</name>
    <name evidence="11" type="synonym">rpl1</name>
    <name evidence="13" type="synonym">rplA</name>
</gene>
<dbReference type="Gene3D" id="3.40.50.790">
    <property type="match status" value="1"/>
</dbReference>
<dbReference type="GO" id="GO:0000049">
    <property type="term" value="F:tRNA binding"/>
    <property type="evidence" value="ECO:0007669"/>
    <property type="project" value="UniProtKB-KW"/>
</dbReference>
<dbReference type="PROSITE" id="PS01199">
    <property type="entry name" value="RIBOSOMAL_L1"/>
    <property type="match status" value="1"/>
</dbReference>
<keyword evidence="5 11" id="KW-0699">rRNA-binding</keyword>
<evidence type="ECO:0000256" key="4">
    <source>
        <dbReference type="ARBA" id="ARBA00022555"/>
    </source>
</evidence>
<keyword evidence="6 11" id="KW-0810">Translation regulation</keyword>
<dbReference type="InterPro" id="IPR016095">
    <property type="entry name" value="Ribosomal_uL1_3-a/b-sand"/>
</dbReference>
<proteinExistence type="inferred from homology"/>
<evidence type="ECO:0000256" key="7">
    <source>
        <dbReference type="ARBA" id="ARBA00022884"/>
    </source>
</evidence>
<dbReference type="GO" id="GO:0003735">
    <property type="term" value="F:structural constituent of ribosome"/>
    <property type="evidence" value="ECO:0007669"/>
    <property type="project" value="InterPro"/>
</dbReference>
<reference evidence="13" key="1">
    <citation type="journal article" date="2014" name="Genome Biol. Evol.">
        <title>Pangenome evidence for extensive interdomain horizontal transfer affecting lineage core and shell genes in uncultured planktonic thaumarchaeota and euryarchaeota.</title>
        <authorList>
            <person name="Deschamps P."/>
            <person name="Zivanovic Y."/>
            <person name="Moreira D."/>
            <person name="Rodriguez-Valera F."/>
            <person name="Lopez-Garcia P."/>
        </authorList>
    </citation>
    <scope>NUCLEOTIDE SEQUENCE</scope>
</reference>
<protein>
    <recommendedName>
        <fullName evidence="11">Large ribosomal subunit protein uL1</fullName>
    </recommendedName>
</protein>
<dbReference type="GO" id="GO:0015934">
    <property type="term" value="C:large ribosomal subunit"/>
    <property type="evidence" value="ECO:0007669"/>
    <property type="project" value="InterPro"/>
</dbReference>
<dbReference type="EMBL" id="KF900643">
    <property type="protein sequence ID" value="AIF02209.1"/>
    <property type="molecule type" value="Genomic_DNA"/>
</dbReference>
<evidence type="ECO:0000256" key="1">
    <source>
        <dbReference type="ARBA" id="ARBA00010531"/>
    </source>
</evidence>